<dbReference type="PANTHER" id="PTHR32063:SF24">
    <property type="entry name" value="CATION EFFLUX SYSTEM (ACRB_ACRD_ACRF FAMILY)"/>
    <property type="match status" value="1"/>
</dbReference>
<feature type="transmembrane region" description="Helical" evidence="1">
    <location>
        <begin position="891"/>
        <end position="912"/>
    </location>
</feature>
<accession>A0AA41R7I6</accession>
<feature type="transmembrane region" description="Helical" evidence="1">
    <location>
        <begin position="865"/>
        <end position="885"/>
    </location>
</feature>
<keyword evidence="1" id="KW-0472">Membrane</keyword>
<feature type="transmembrane region" description="Helical" evidence="1">
    <location>
        <begin position="962"/>
        <end position="982"/>
    </location>
</feature>
<dbReference type="SUPFAM" id="SSF82714">
    <property type="entry name" value="Multidrug efflux transporter AcrB TolC docking domain, DN and DC subdomains"/>
    <property type="match status" value="2"/>
</dbReference>
<sequence length="1028" mass="110494">MNGFPRWILDHRHAVLAVLAAVLLLGIDARYQLPVQLFPDTDPPMVTVITPYPGMAAEDVEQNVSKLMEEEFAGINDVRAIRSSSQEGLSVVEVELHYGASSATGAVDVQSAINRIRADLPATMGEPQIQEFSSAARPIVTLALTSATVPLAELRDLAENRIRDRLNLVPGVAAVDVIGAHQLQLEVQLQRDKLSSHGVTQEQVVAVLRNWNLTEAGGRLRQGNRESVVRFDTPLTGAADVADLVVQRRGEHLLRLSDLAEVRFVAGEPRAAYRHNGRAAIAVQILKRDEANTVEVADRLMKVFEELRQTAPDVDFAMAEDDSAFTRVVINSMTATVLSAIALTVIVVLLFLGDARQSMIVAASIPISFLATFAMMQAAGLQLDMVTMSAIILGIGLLVDDSIVVLENIHRRLEQGLSPRRAAIEGTGEILLPSTGGTLTTLAVLLPLTLLGGFVGQLFRPLALTLVFALSASLVVSLTVVPLIAATWTRPAGRPSLLDRLLAPFDTMVVAVRDIYLGLLATGLRHPVLALTLPVVLLAGSLVTLRLGGSEMLPRFDSGSFRVLVDTVPGTALDETQATVAVIEKTLLAEPAVTAVSTRIGYEQGARYLGGRGAMDTHQAEISVDLSPRNKRADSQWTIMDRVREKTRRLPGITLAVFQEQGGTARPTTSAPVVVEISGTDIQRLDALADDVAVLLHHISGVRDPYKNWALDRPEMRVVIDRERAAEVGLGGTAIARDVQRALDGQTVTPYRRSGLRDLTVVVRYLDTDRRHREGLEEVVLIGTDGAAVPLAEVAAFQPTFGPRLISRENFRRTLEVRAWVTGQRPLSHIVAEADRALDALALPPGYSAVITGEQRDMAEAQGRLLRALAMSALAVYLLLVVQFRSLGRPLVVMSAVPLQFIGVAAGLLVAGKYVSMPALLGIILLVGVVVNNSIILVEFVLQRLAAGASIDRALEDAVVARFRPVMMTALSTVAGMLPLALELAVGSERFSPLATVIVGGILASTLFTLVIVPLLMKITAEGTPKAT</sequence>
<dbReference type="RefSeq" id="WP_246914628.1">
    <property type="nucleotide sequence ID" value="NZ_JALJRB010000038.1"/>
</dbReference>
<keyword evidence="1" id="KW-0812">Transmembrane</keyword>
<dbReference type="InterPro" id="IPR001036">
    <property type="entry name" value="Acrflvin-R"/>
</dbReference>
<feature type="transmembrane region" description="Helical" evidence="1">
    <location>
        <begin position="528"/>
        <end position="548"/>
    </location>
</feature>
<dbReference type="SUPFAM" id="SSF82866">
    <property type="entry name" value="Multidrug efflux transporter AcrB transmembrane domain"/>
    <property type="match status" value="2"/>
</dbReference>
<protein>
    <submittedName>
        <fullName evidence="2">Efflux RND transporter permease subunit</fullName>
    </submittedName>
</protein>
<dbReference type="Gene3D" id="3.30.70.1430">
    <property type="entry name" value="Multidrug efflux transporter AcrB pore domain"/>
    <property type="match status" value="2"/>
</dbReference>
<feature type="transmembrane region" description="Helical" evidence="1">
    <location>
        <begin position="994"/>
        <end position="1017"/>
    </location>
</feature>
<dbReference type="InterPro" id="IPR027463">
    <property type="entry name" value="AcrB_DN_DC_subdom"/>
</dbReference>
<dbReference type="AlphaFoldDB" id="A0AA41R7I6"/>
<keyword evidence="3" id="KW-1185">Reference proteome</keyword>
<organism evidence="2 3">
    <name type="scientific">Desulfatitalea alkaliphila</name>
    <dbReference type="NCBI Taxonomy" id="2929485"/>
    <lineage>
        <taxon>Bacteria</taxon>
        <taxon>Pseudomonadati</taxon>
        <taxon>Thermodesulfobacteriota</taxon>
        <taxon>Desulfobacteria</taxon>
        <taxon>Desulfobacterales</taxon>
        <taxon>Desulfosarcinaceae</taxon>
        <taxon>Desulfatitalea</taxon>
    </lineage>
</organism>
<dbReference type="SUPFAM" id="SSF82693">
    <property type="entry name" value="Multidrug efflux transporter AcrB pore domain, PN1, PN2, PC1 and PC2 subdomains"/>
    <property type="match status" value="3"/>
</dbReference>
<dbReference type="PRINTS" id="PR00702">
    <property type="entry name" value="ACRIFLAVINRP"/>
</dbReference>
<comment type="caution">
    <text evidence="2">The sequence shown here is derived from an EMBL/GenBank/DDBJ whole genome shotgun (WGS) entry which is preliminary data.</text>
</comment>
<dbReference type="Proteomes" id="UP001165427">
    <property type="component" value="Unassembled WGS sequence"/>
</dbReference>
<reference evidence="2" key="1">
    <citation type="submission" date="2022-04" db="EMBL/GenBank/DDBJ databases">
        <title>Desulfatitalea alkaliphila sp. nov., a novel anaerobic sulfate-reducing bacterium isolated from terrestrial mud volcano, Taman Peninsula, Russia.</title>
        <authorList>
            <person name="Khomyakova M.A."/>
            <person name="Merkel A.Y."/>
            <person name="Slobodkin A.I."/>
        </authorList>
    </citation>
    <scope>NUCLEOTIDE SEQUENCE</scope>
    <source>
        <strain evidence="2">M08but</strain>
    </source>
</reference>
<feature type="transmembrane region" description="Helical" evidence="1">
    <location>
        <begin position="430"/>
        <end position="456"/>
    </location>
</feature>
<keyword evidence="1" id="KW-1133">Transmembrane helix</keyword>
<dbReference type="PANTHER" id="PTHR32063">
    <property type="match status" value="1"/>
</dbReference>
<evidence type="ECO:0000256" key="1">
    <source>
        <dbReference type="SAM" id="Phobius"/>
    </source>
</evidence>
<gene>
    <name evidence="2" type="ORF">MRX98_20575</name>
</gene>
<evidence type="ECO:0000313" key="2">
    <source>
        <dbReference type="EMBL" id="MCJ8502983.1"/>
    </source>
</evidence>
<feature type="transmembrane region" description="Helical" evidence="1">
    <location>
        <begin position="385"/>
        <end position="409"/>
    </location>
</feature>
<feature type="transmembrane region" description="Helical" evidence="1">
    <location>
        <begin position="328"/>
        <end position="352"/>
    </location>
</feature>
<feature type="transmembrane region" description="Helical" evidence="1">
    <location>
        <begin position="462"/>
        <end position="489"/>
    </location>
</feature>
<dbReference type="GO" id="GO:0005886">
    <property type="term" value="C:plasma membrane"/>
    <property type="evidence" value="ECO:0007669"/>
    <property type="project" value="TreeGrafter"/>
</dbReference>
<proteinExistence type="predicted"/>
<dbReference type="Gene3D" id="3.30.70.1440">
    <property type="entry name" value="Multidrug efflux transporter AcrB pore domain"/>
    <property type="match status" value="1"/>
</dbReference>
<dbReference type="EMBL" id="JALJRB010000038">
    <property type="protein sequence ID" value="MCJ8502983.1"/>
    <property type="molecule type" value="Genomic_DNA"/>
</dbReference>
<name>A0AA41R7I6_9BACT</name>
<feature type="transmembrane region" description="Helical" evidence="1">
    <location>
        <begin position="919"/>
        <end position="942"/>
    </location>
</feature>
<dbReference type="Gene3D" id="3.30.70.1320">
    <property type="entry name" value="Multidrug efflux transporter AcrB pore domain like"/>
    <property type="match status" value="1"/>
</dbReference>
<dbReference type="Pfam" id="PF00873">
    <property type="entry name" value="ACR_tran"/>
    <property type="match status" value="1"/>
</dbReference>
<dbReference type="Gene3D" id="1.20.1640.10">
    <property type="entry name" value="Multidrug efflux transporter AcrB transmembrane domain"/>
    <property type="match status" value="2"/>
</dbReference>
<feature type="transmembrane region" description="Helical" evidence="1">
    <location>
        <begin position="359"/>
        <end position="379"/>
    </location>
</feature>
<dbReference type="Gene3D" id="3.30.2090.10">
    <property type="entry name" value="Multidrug efflux transporter AcrB TolC docking domain, DN and DC subdomains"/>
    <property type="match status" value="2"/>
</dbReference>
<dbReference type="GO" id="GO:0042910">
    <property type="term" value="F:xenobiotic transmembrane transporter activity"/>
    <property type="evidence" value="ECO:0007669"/>
    <property type="project" value="TreeGrafter"/>
</dbReference>
<evidence type="ECO:0000313" key="3">
    <source>
        <dbReference type="Proteomes" id="UP001165427"/>
    </source>
</evidence>